<dbReference type="Pfam" id="PF00799">
    <property type="entry name" value="Gemini_AL1"/>
    <property type="match status" value="1"/>
</dbReference>
<dbReference type="GO" id="GO:0005198">
    <property type="term" value="F:structural molecule activity"/>
    <property type="evidence" value="ECO:0007669"/>
    <property type="project" value="InterPro"/>
</dbReference>
<evidence type="ECO:0000259" key="13">
    <source>
        <dbReference type="PROSITE" id="PS52020"/>
    </source>
</evidence>
<keyword evidence="8" id="KW-0547">Nucleotide-binding</keyword>
<dbReference type="EMBL" id="MZ556208">
    <property type="protein sequence ID" value="UBJ26181.1"/>
    <property type="molecule type" value="Genomic_DNA"/>
</dbReference>
<evidence type="ECO:0000256" key="6">
    <source>
        <dbReference type="ARBA" id="ARBA00022722"/>
    </source>
</evidence>
<evidence type="ECO:0000256" key="2">
    <source>
        <dbReference type="ARBA" id="ARBA00022562"/>
    </source>
</evidence>
<keyword evidence="10" id="KW-0378">Hydrolase</keyword>
<dbReference type="InterPro" id="IPR001301">
    <property type="entry name" value="Gemini_AL1_CLV"/>
</dbReference>
<dbReference type="Gene3D" id="3.40.1310.20">
    <property type="match status" value="1"/>
</dbReference>
<sequence>MSFRFAARYGLLTYPQCGDLDPWAIVAMLGDLGAECIIGREGHADGGIHLHAFFMFERKFESRNVRVFDVDGHHPNIVRGYSTPEKGATYATKEGDVVAGGLDLESLRKPVSDTGGVWAQIILSESREEFFEACARLAPRSLCCSFSSLTCYADWRYRPEPVPYTTPSGLSFDTGGHPELSAWVSHNLEGSGTVGRRRSLVLYGATRLGKTLWARSLGTHAYFGGLFSLDENTVDVDYAVFDDMQGGLKFFHSYKFWLGAQSEFWATDKYKGKRLVKWGKPSIYISNENPLTNEGVDYDWMIGNCDFVEVTSSLLMPVEGSV</sequence>
<evidence type="ECO:0000256" key="8">
    <source>
        <dbReference type="ARBA" id="ARBA00022741"/>
    </source>
</evidence>
<keyword evidence="12" id="KW-0238">DNA-binding</keyword>
<evidence type="ECO:0000256" key="3">
    <source>
        <dbReference type="ARBA" id="ARBA00022679"/>
    </source>
</evidence>
<evidence type="ECO:0000256" key="10">
    <source>
        <dbReference type="ARBA" id="ARBA00022801"/>
    </source>
</evidence>
<protein>
    <submittedName>
        <fullName evidence="14">Replication-associated protein</fullName>
    </submittedName>
</protein>
<evidence type="ECO:0000256" key="7">
    <source>
        <dbReference type="ARBA" id="ARBA00022723"/>
    </source>
</evidence>
<keyword evidence="2" id="KW-1048">Host nucleus</keyword>
<dbReference type="GO" id="GO:0000166">
    <property type="term" value="F:nucleotide binding"/>
    <property type="evidence" value="ECO:0007669"/>
    <property type="project" value="UniProtKB-KW"/>
</dbReference>
<evidence type="ECO:0000256" key="12">
    <source>
        <dbReference type="ARBA" id="ARBA00023125"/>
    </source>
</evidence>
<dbReference type="Pfam" id="PF08283">
    <property type="entry name" value="Gemini_AL1_M"/>
    <property type="match status" value="1"/>
</dbReference>
<dbReference type="GO" id="GO:0003677">
    <property type="term" value="F:DNA binding"/>
    <property type="evidence" value="ECO:0007669"/>
    <property type="project" value="UniProtKB-KW"/>
</dbReference>
<evidence type="ECO:0000313" key="14">
    <source>
        <dbReference type="EMBL" id="UBJ26181.1"/>
    </source>
</evidence>
<evidence type="ECO:0000256" key="11">
    <source>
        <dbReference type="ARBA" id="ARBA00023124"/>
    </source>
</evidence>
<dbReference type="GO" id="GO:0046872">
    <property type="term" value="F:metal ion binding"/>
    <property type="evidence" value="ECO:0007669"/>
    <property type="project" value="UniProtKB-KW"/>
</dbReference>
<dbReference type="GO" id="GO:0042025">
    <property type="term" value="C:host cell nucleus"/>
    <property type="evidence" value="ECO:0007669"/>
    <property type="project" value="UniProtKB-SubCell"/>
</dbReference>
<dbReference type="PROSITE" id="PS52020">
    <property type="entry name" value="CRESS_DNA_REP"/>
    <property type="match status" value="1"/>
</dbReference>
<organism evidence="14">
    <name type="scientific">Red panda feces-associated gemycircularvirus</name>
    <dbReference type="NCBI Taxonomy" id="2864013"/>
    <lineage>
        <taxon>Viruses</taxon>
        <taxon>Monodnaviria</taxon>
        <taxon>Shotokuvirae</taxon>
        <taxon>Cressdnaviricota</taxon>
        <taxon>Repensiviricetes</taxon>
        <taxon>Geplafuvirales</taxon>
        <taxon>Genomoviridae</taxon>
        <taxon>Gemycircularvirus</taxon>
    </lineage>
</organism>
<keyword evidence="6" id="KW-0540">Nuclease</keyword>
<evidence type="ECO:0000256" key="5">
    <source>
        <dbReference type="ARBA" id="ARBA00022705"/>
    </source>
</evidence>
<dbReference type="PRINTS" id="PR00228">
    <property type="entry name" value="GEMCOATCLVL1"/>
</dbReference>
<keyword evidence="9" id="KW-0255">Endonuclease</keyword>
<evidence type="ECO:0000256" key="9">
    <source>
        <dbReference type="ARBA" id="ARBA00022759"/>
    </source>
</evidence>
<keyword evidence="4" id="KW-0548">Nucleotidyltransferase</keyword>
<keyword evidence="7" id="KW-0479">Metal-binding</keyword>
<comment type="subcellular location">
    <subcellularLocation>
        <location evidence="1">Host nucleus</location>
    </subcellularLocation>
</comment>
<evidence type="ECO:0000256" key="1">
    <source>
        <dbReference type="ARBA" id="ARBA00004147"/>
    </source>
</evidence>
<dbReference type="InterPro" id="IPR049912">
    <property type="entry name" value="CRESS_DNA_REP"/>
</dbReference>
<evidence type="ECO:0000256" key="4">
    <source>
        <dbReference type="ARBA" id="ARBA00022695"/>
    </source>
</evidence>
<dbReference type="InterPro" id="IPR022692">
    <property type="entry name" value="Gemini_AL1_REP_central"/>
</dbReference>
<keyword evidence="11" id="KW-0190">Covalent protein-DNA linkage</keyword>
<feature type="domain" description="CRESS-DNA virus Rep endonuclease" evidence="13">
    <location>
        <begin position="4"/>
        <end position="103"/>
    </location>
</feature>
<dbReference type="GO" id="GO:0016888">
    <property type="term" value="F:DNA endonuclease activity, producing 5'-phosphomonoesters"/>
    <property type="evidence" value="ECO:0007669"/>
    <property type="project" value="InterPro"/>
</dbReference>
<proteinExistence type="predicted"/>
<reference evidence="14" key="1">
    <citation type="submission" date="2021-07" db="EMBL/GenBank/DDBJ databases">
        <title>Communication and adaptive evolution of viruses within giant pandas and their associated organisms in a local ecological environment.</title>
        <authorList>
            <person name="Zhao M."/>
            <person name="Liu S."/>
            <person name="Zhang W."/>
        </authorList>
    </citation>
    <scope>NUCLEOTIDE SEQUENCE</scope>
    <source>
        <strain evidence="14">Rpf109geno01-8</strain>
    </source>
</reference>
<dbReference type="GO" id="GO:0016779">
    <property type="term" value="F:nucleotidyltransferase activity"/>
    <property type="evidence" value="ECO:0007669"/>
    <property type="project" value="UniProtKB-KW"/>
</dbReference>
<accession>A0A8K1HIN3</accession>
<dbReference type="GO" id="GO:0006260">
    <property type="term" value="P:DNA replication"/>
    <property type="evidence" value="ECO:0007669"/>
    <property type="project" value="UniProtKB-KW"/>
</dbReference>
<keyword evidence="3" id="KW-0808">Transferase</keyword>
<keyword evidence="5" id="KW-0235">DNA replication</keyword>
<name>A0A8K1HIN3_9VIRU</name>
<dbReference type="SUPFAM" id="SSF55464">
    <property type="entry name" value="Origin of replication-binding domain, RBD-like"/>
    <property type="match status" value="1"/>
</dbReference>